<dbReference type="InterPro" id="IPR051257">
    <property type="entry name" value="Diverse_CBS-Domain"/>
</dbReference>
<dbReference type="SUPFAM" id="SSF54631">
    <property type="entry name" value="CBS-domain pair"/>
    <property type="match status" value="1"/>
</dbReference>
<keyword evidence="1 2" id="KW-0129">CBS domain</keyword>
<dbReference type="Gene3D" id="3.10.580.10">
    <property type="entry name" value="CBS-domain"/>
    <property type="match status" value="1"/>
</dbReference>
<dbReference type="KEGG" id="rhg:EXZ61_05400"/>
<name>A0A515ELW7_9BURK</name>
<keyword evidence="5" id="KW-1185">Reference proteome</keyword>
<sequence length="226" mass="24492">MFSVYGLGGRLFHGPLEDLYRVGPPQALARMHRVQPIGQDAQDHAPFQNHLASQMPNPEPHDIAHRVAVSSYQHAHNESPARHPLSQVAAIMSHALVTVQDEYTVEQAWSVLSEKGVGQAPVVNAQGSLVGLLSRADLMRPERLPGPQSHALVWRALLLQAVSEVMWTPVPSVVPDADIRRVARVLLSTGLPGLPVVDAASALVGFVSRSDILRAVVAEPPLDLWT</sequence>
<organism evidence="4 5">
    <name type="scientific">Rhodoferax aquaticus</name>
    <dbReference type="NCBI Taxonomy" id="2527691"/>
    <lineage>
        <taxon>Bacteria</taxon>
        <taxon>Pseudomonadati</taxon>
        <taxon>Pseudomonadota</taxon>
        <taxon>Betaproteobacteria</taxon>
        <taxon>Burkholderiales</taxon>
        <taxon>Comamonadaceae</taxon>
        <taxon>Rhodoferax</taxon>
    </lineage>
</organism>
<evidence type="ECO:0000259" key="3">
    <source>
        <dbReference type="PROSITE" id="PS51371"/>
    </source>
</evidence>
<dbReference type="Proteomes" id="UP000317365">
    <property type="component" value="Chromosome"/>
</dbReference>
<reference evidence="5" key="1">
    <citation type="submission" date="2019-02" db="EMBL/GenBank/DDBJ databases">
        <title>Complete genome sequence of Rhodoferax sp. Gr-4.</title>
        <authorList>
            <person name="Jin L."/>
        </authorList>
    </citation>
    <scope>NUCLEOTIDE SEQUENCE [LARGE SCALE GENOMIC DNA]</scope>
    <source>
        <strain evidence="5">Gr-4</strain>
    </source>
</reference>
<feature type="domain" description="CBS" evidence="3">
    <location>
        <begin position="166"/>
        <end position="224"/>
    </location>
</feature>
<feature type="domain" description="CBS" evidence="3">
    <location>
        <begin position="92"/>
        <end position="152"/>
    </location>
</feature>
<dbReference type="InterPro" id="IPR000644">
    <property type="entry name" value="CBS_dom"/>
</dbReference>
<evidence type="ECO:0000256" key="1">
    <source>
        <dbReference type="ARBA" id="ARBA00023122"/>
    </source>
</evidence>
<accession>A0A515ELW7</accession>
<dbReference type="PROSITE" id="PS51371">
    <property type="entry name" value="CBS"/>
    <property type="match status" value="2"/>
</dbReference>
<dbReference type="EMBL" id="CP036282">
    <property type="protein sequence ID" value="QDL53656.1"/>
    <property type="molecule type" value="Genomic_DNA"/>
</dbReference>
<dbReference type="InterPro" id="IPR046342">
    <property type="entry name" value="CBS_dom_sf"/>
</dbReference>
<dbReference type="AlphaFoldDB" id="A0A515ELW7"/>
<evidence type="ECO:0000313" key="4">
    <source>
        <dbReference type="EMBL" id="QDL53656.1"/>
    </source>
</evidence>
<evidence type="ECO:0000313" key="5">
    <source>
        <dbReference type="Proteomes" id="UP000317365"/>
    </source>
</evidence>
<gene>
    <name evidence="4" type="ORF">EXZ61_05400</name>
</gene>
<dbReference type="PANTHER" id="PTHR43080:SF26">
    <property type="entry name" value="REGULATORY PROTEIN"/>
    <property type="match status" value="1"/>
</dbReference>
<reference evidence="5" key="2">
    <citation type="journal article" date="2020" name="Int. J. Syst. Evol. Microbiol.">
        <title>Genomic insights into a novel species Rhodoferax aquaticus sp. nov., isolated from freshwater.</title>
        <authorList>
            <person name="Li T."/>
            <person name="Zhuo Y."/>
            <person name="Jin C.Z."/>
            <person name="Wu X."/>
            <person name="Ko S.R."/>
            <person name="Jin F.J."/>
            <person name="Ahn C.Y."/>
            <person name="Oh H.M."/>
            <person name="Lee H.G."/>
            <person name="Jin L."/>
        </authorList>
    </citation>
    <scope>NUCLEOTIDE SEQUENCE [LARGE SCALE GENOMIC DNA]</scope>
    <source>
        <strain evidence="5">Gr-4</strain>
    </source>
</reference>
<dbReference type="SMART" id="SM00116">
    <property type="entry name" value="CBS"/>
    <property type="match status" value="2"/>
</dbReference>
<protein>
    <submittedName>
        <fullName evidence="4">CBS domain-containing protein</fullName>
    </submittedName>
</protein>
<dbReference type="Pfam" id="PF00571">
    <property type="entry name" value="CBS"/>
    <property type="match status" value="2"/>
</dbReference>
<evidence type="ECO:0000256" key="2">
    <source>
        <dbReference type="PROSITE-ProRule" id="PRU00703"/>
    </source>
</evidence>
<dbReference type="RefSeq" id="WP_142809759.1">
    <property type="nucleotide sequence ID" value="NZ_CP036282.1"/>
</dbReference>
<proteinExistence type="predicted"/>
<dbReference type="PANTHER" id="PTHR43080">
    <property type="entry name" value="CBS DOMAIN-CONTAINING PROTEIN CBSX3, MITOCHONDRIAL"/>
    <property type="match status" value="1"/>
</dbReference>